<dbReference type="Gene3D" id="1.20.5.170">
    <property type="match status" value="1"/>
</dbReference>
<dbReference type="GO" id="GO:0007094">
    <property type="term" value="P:mitotic spindle assembly checkpoint signaling"/>
    <property type="evidence" value="ECO:0007669"/>
    <property type="project" value="InterPro"/>
</dbReference>
<keyword evidence="6" id="KW-0131">Cell cycle</keyword>
<feature type="region of interest" description="Disordered" evidence="8">
    <location>
        <begin position="489"/>
        <end position="524"/>
    </location>
</feature>
<evidence type="ECO:0000256" key="8">
    <source>
        <dbReference type="SAM" id="MobiDB-lite"/>
    </source>
</evidence>
<sequence length="645" mass="72638">MENDGKQEEEGFFLCSPIPRDPTQLLFVGDSSSGPSATRMDSSFDPDVADMTGLQMDAVLQTPETQVAMAASDRQVVALDSSRALKRPRVDGESAVALKCDHLSTEVEALRLQLANKTERHQIELKERDQQVDQLRRQLQYAIREEEHTRQELRNATSEFSTEKLQLNKKIVELDSKLQFVEASLSEWKDKALDAESELRTVTRKSKLQIQLLTDELNAEKAASSSARNTDESLLQSKVRLLEAQLRDQELDVTQANSRLENAQLTLENAQDVRQLKERITELETQERRLKTEMVSLIETSKRSSMSDEKVNLLRQKLHASEQLYAQAQRDILSLATSALNRMKSSNEELVALLQSYEKTPEGAASTAPAIESPHLSTLSDLMTKVTPALEEITKLTTEMRSPNTGAQVYETEINRLKKEYAALENEHAKLAKHLKSVEQDCAKMEKRLGRGEFNPATTKVVHLSVNPTSELLDTKQVSSECEQLRKENEQLRSALKASEAKSTPAGAVTPSTSTSTSTSTAKLTTTTSYETVEGQKLLNQRLKEVFREQTQQYREAVFQLTGFKIDLKKSSGVEILRLRSMYADHDDDELLVRMEPNGALELLETDFCSQINQRVFAYLTTCRSFPAFLATLTLHLFEKQTFQG</sequence>
<keyword evidence="5" id="KW-0539">Nucleus</keyword>
<dbReference type="PANTHER" id="PTHR23168">
    <property type="entry name" value="MITOTIC SPINDLE ASSEMBLY CHECKPOINT PROTEIN MAD1 MITOTIC ARREST DEFICIENT-LIKE PROTEIN 1"/>
    <property type="match status" value="1"/>
</dbReference>
<feature type="coiled-coil region" evidence="7">
    <location>
        <begin position="239"/>
        <end position="360"/>
    </location>
</feature>
<dbReference type="Gene3D" id="6.10.250.90">
    <property type="match status" value="1"/>
</dbReference>
<evidence type="ECO:0000256" key="2">
    <source>
        <dbReference type="ARBA" id="ARBA00008029"/>
    </source>
</evidence>
<dbReference type="GO" id="GO:0005635">
    <property type="term" value="C:nuclear envelope"/>
    <property type="evidence" value="ECO:0007669"/>
    <property type="project" value="TreeGrafter"/>
</dbReference>
<feature type="coiled-coil region" evidence="7">
    <location>
        <begin position="100"/>
        <end position="205"/>
    </location>
</feature>
<evidence type="ECO:0000256" key="4">
    <source>
        <dbReference type="ARBA" id="ARBA00022776"/>
    </source>
</evidence>
<dbReference type="GO" id="GO:0000776">
    <property type="term" value="C:kinetochore"/>
    <property type="evidence" value="ECO:0007669"/>
    <property type="project" value="TreeGrafter"/>
</dbReference>
<evidence type="ECO:0000313" key="9">
    <source>
        <dbReference type="EMBL" id="KAJ0408346.1"/>
    </source>
</evidence>
<reference evidence="9" key="1">
    <citation type="submission" date="2021-12" db="EMBL/GenBank/DDBJ databases">
        <title>Prjna785345.</title>
        <authorList>
            <person name="Rujirawat T."/>
            <person name="Krajaejun T."/>
        </authorList>
    </citation>
    <scope>NUCLEOTIDE SEQUENCE</scope>
    <source>
        <strain evidence="9">Pi057C3</strain>
    </source>
</reference>
<evidence type="ECO:0000256" key="3">
    <source>
        <dbReference type="ARBA" id="ARBA00022618"/>
    </source>
</evidence>
<protein>
    <recommendedName>
        <fullName evidence="11">Mitotic spindle assembly checkpoint protein MAD1</fullName>
    </recommendedName>
</protein>
<dbReference type="PANTHER" id="PTHR23168:SF0">
    <property type="entry name" value="MITOTIC SPINDLE ASSEMBLY CHECKPOINT PROTEIN MAD1"/>
    <property type="match status" value="1"/>
</dbReference>
<evidence type="ECO:0008006" key="11">
    <source>
        <dbReference type="Google" id="ProtNLM"/>
    </source>
</evidence>
<evidence type="ECO:0000256" key="6">
    <source>
        <dbReference type="ARBA" id="ARBA00023306"/>
    </source>
</evidence>
<dbReference type="Proteomes" id="UP001209570">
    <property type="component" value="Unassembled WGS sequence"/>
</dbReference>
<dbReference type="AlphaFoldDB" id="A0AAD5LP75"/>
<dbReference type="Gene3D" id="3.30.457.60">
    <property type="match status" value="1"/>
</dbReference>
<evidence type="ECO:0000256" key="1">
    <source>
        <dbReference type="ARBA" id="ARBA00004123"/>
    </source>
</evidence>
<keyword evidence="10" id="KW-1185">Reference proteome</keyword>
<feature type="compositionally biased region" description="Low complexity" evidence="8">
    <location>
        <begin position="503"/>
        <end position="524"/>
    </location>
</feature>
<gene>
    <name evidence="9" type="ORF">P43SY_003072</name>
</gene>
<feature type="coiled-coil region" evidence="7">
    <location>
        <begin position="407"/>
        <end position="448"/>
    </location>
</feature>
<proteinExistence type="inferred from homology"/>
<accession>A0AAD5LP75</accession>
<dbReference type="GO" id="GO:0072686">
    <property type="term" value="C:mitotic spindle"/>
    <property type="evidence" value="ECO:0007669"/>
    <property type="project" value="TreeGrafter"/>
</dbReference>
<evidence type="ECO:0000256" key="5">
    <source>
        <dbReference type="ARBA" id="ARBA00023242"/>
    </source>
</evidence>
<organism evidence="9 10">
    <name type="scientific">Pythium insidiosum</name>
    <name type="common">Pythiosis disease agent</name>
    <dbReference type="NCBI Taxonomy" id="114742"/>
    <lineage>
        <taxon>Eukaryota</taxon>
        <taxon>Sar</taxon>
        <taxon>Stramenopiles</taxon>
        <taxon>Oomycota</taxon>
        <taxon>Peronosporomycetes</taxon>
        <taxon>Pythiales</taxon>
        <taxon>Pythiaceae</taxon>
        <taxon>Pythium</taxon>
    </lineage>
</organism>
<keyword evidence="4" id="KW-0498">Mitosis</keyword>
<keyword evidence="3" id="KW-0132">Cell division</keyword>
<comment type="caution">
    <text evidence="9">The sequence shown here is derived from an EMBL/GenBank/DDBJ whole genome shotgun (WGS) entry which is preliminary data.</text>
</comment>
<dbReference type="EMBL" id="JAKCXM010000012">
    <property type="protein sequence ID" value="KAJ0408346.1"/>
    <property type="molecule type" value="Genomic_DNA"/>
</dbReference>
<comment type="similarity">
    <text evidence="2">Belongs to the MAD1 family.</text>
</comment>
<dbReference type="Pfam" id="PF05557">
    <property type="entry name" value="MAD"/>
    <property type="match status" value="1"/>
</dbReference>
<keyword evidence="7" id="KW-0175">Coiled coil</keyword>
<dbReference type="InterPro" id="IPR008672">
    <property type="entry name" value="Mad1"/>
</dbReference>
<comment type="subcellular location">
    <subcellularLocation>
        <location evidence="1">Nucleus</location>
    </subcellularLocation>
</comment>
<name>A0AAD5LP75_PYTIN</name>
<dbReference type="GO" id="GO:0051315">
    <property type="term" value="P:attachment of mitotic spindle microtubules to kinetochore"/>
    <property type="evidence" value="ECO:0007669"/>
    <property type="project" value="TreeGrafter"/>
</dbReference>
<evidence type="ECO:0000256" key="7">
    <source>
        <dbReference type="SAM" id="Coils"/>
    </source>
</evidence>
<evidence type="ECO:0000313" key="10">
    <source>
        <dbReference type="Proteomes" id="UP001209570"/>
    </source>
</evidence>
<dbReference type="GO" id="GO:0051301">
    <property type="term" value="P:cell division"/>
    <property type="evidence" value="ECO:0007669"/>
    <property type="project" value="UniProtKB-KW"/>
</dbReference>
<dbReference type="SUPFAM" id="SSF75704">
    <property type="entry name" value="Mitotic arrest deficient-like 1, Mad1"/>
    <property type="match status" value="1"/>
</dbReference>